<reference evidence="6" key="2">
    <citation type="submission" date="2002-03" db="EMBL/GenBank/DDBJ databases">
        <authorList>
            <consortium name="The Anopheles Genome Sequencing Consortium"/>
        </authorList>
    </citation>
    <scope>NUCLEOTIDE SEQUENCE</scope>
    <source>
        <strain evidence="6">PEST</strain>
    </source>
</reference>
<keyword evidence="2" id="KW-0677">Repeat</keyword>
<feature type="compositionally biased region" description="Polar residues" evidence="4">
    <location>
        <begin position="888"/>
        <end position="910"/>
    </location>
</feature>
<dbReference type="Gene3D" id="2.60.40.150">
    <property type="entry name" value="C2 domain"/>
    <property type="match status" value="2"/>
</dbReference>
<feature type="region of interest" description="Disordered" evidence="4">
    <location>
        <begin position="614"/>
        <end position="649"/>
    </location>
</feature>
<dbReference type="CDD" id="cd08521">
    <property type="entry name" value="C2A_SLP"/>
    <property type="match status" value="1"/>
</dbReference>
<name>A7US20_ANOGA</name>
<dbReference type="VEuPathDB" id="VectorBase:AGAMI1_010520"/>
<evidence type="ECO:0000256" key="2">
    <source>
        <dbReference type="ARBA" id="ARBA00022737"/>
    </source>
</evidence>
<feature type="region of interest" description="Disordered" evidence="4">
    <location>
        <begin position="1"/>
        <end position="20"/>
    </location>
</feature>
<keyword evidence="3" id="KW-0472">Membrane</keyword>
<comment type="subcellular location">
    <subcellularLocation>
        <location evidence="1">Membrane</location>
    </subcellularLocation>
</comment>
<feature type="region of interest" description="Disordered" evidence="4">
    <location>
        <begin position="1068"/>
        <end position="1104"/>
    </location>
</feature>
<dbReference type="InterPro" id="IPR043567">
    <property type="entry name" value="SYTL1-5_C2B"/>
</dbReference>
<dbReference type="PANTHER" id="PTHR45716">
    <property type="entry name" value="BITESIZE, ISOFORM I"/>
    <property type="match status" value="1"/>
</dbReference>
<feature type="compositionally biased region" description="Gly residues" evidence="4">
    <location>
        <begin position="231"/>
        <end position="242"/>
    </location>
</feature>
<feature type="compositionally biased region" description="Basic and acidic residues" evidence="4">
    <location>
        <begin position="831"/>
        <end position="847"/>
    </location>
</feature>
<dbReference type="InterPro" id="IPR000008">
    <property type="entry name" value="C2_dom"/>
</dbReference>
<dbReference type="PRINTS" id="PR00399">
    <property type="entry name" value="SYNAPTOTAGMN"/>
</dbReference>
<reference evidence="6" key="5">
    <citation type="submission" date="2011-05" db="EMBL/GenBank/DDBJ databases">
        <authorList>
            <consortium name="VectorBase"/>
        </authorList>
    </citation>
    <scope>NUCLEOTIDE SEQUENCE</scope>
    <source>
        <strain evidence="6">PEST</strain>
    </source>
</reference>
<proteinExistence type="predicted"/>
<reference evidence="6" key="4">
    <citation type="journal article" date="2007" name="Genome Biol.">
        <title>Update of the Anopheles gambiae PEST genome assembly.</title>
        <authorList>
            <person name="Sharakhova M.V."/>
            <person name="Hammond M.P."/>
            <person name="Lobo N.F."/>
            <person name="Krzywinski J."/>
            <person name="Unger M.F."/>
            <person name="Hillenmeyer M.E."/>
            <person name="Bruggner R.V."/>
            <person name="Birney E."/>
            <person name="Collins F.H."/>
        </authorList>
    </citation>
    <scope>NUCLEOTIDE SEQUENCE</scope>
    <source>
        <strain evidence="6">PEST</strain>
    </source>
</reference>
<reference evidence="6" key="1">
    <citation type="journal article" date="2002" name="Science">
        <title>The genome sequence of the malaria mosquito Anopheles gambiae.</title>
        <authorList>
            <person name="Holt R.A."/>
            <person name="Subramanian G.M."/>
            <person name="Halpern A."/>
            <person name="Sutton G.G."/>
            <person name="Charlab R."/>
            <person name="Nusskern D.R."/>
            <person name="Wincker P."/>
            <person name="Clark A.G."/>
            <person name="Ribeiro J.M."/>
            <person name="Wides R."/>
            <person name="Salzberg S.L."/>
            <person name="Loftus B."/>
            <person name="Yandell M."/>
            <person name="Majoros W.H."/>
            <person name="Rusch D.B."/>
            <person name="Lai Z."/>
            <person name="Kraft C.L."/>
            <person name="Abril J.F."/>
            <person name="Anthouard V."/>
            <person name="Arensburger P."/>
            <person name="Atkinson P.W."/>
            <person name="Baden H."/>
            <person name="de Berardinis V."/>
            <person name="Baldwin D."/>
            <person name="Benes V."/>
            <person name="Biedler J."/>
            <person name="Blass C."/>
            <person name="Bolanos R."/>
            <person name="Boscus D."/>
            <person name="Barnstead M."/>
            <person name="Cai S."/>
            <person name="Center A."/>
            <person name="Chaturverdi K."/>
            <person name="Christophides G.K."/>
            <person name="Chrystal M.A."/>
            <person name="Clamp M."/>
            <person name="Cravchik A."/>
            <person name="Curwen V."/>
            <person name="Dana A."/>
            <person name="Delcher A."/>
            <person name="Dew I."/>
            <person name="Evans C.A."/>
            <person name="Flanigan M."/>
            <person name="Grundschober-Freimoser A."/>
            <person name="Friedli L."/>
            <person name="Gu Z."/>
            <person name="Guan P."/>
            <person name="Guigo R."/>
            <person name="Hillenmeyer M.E."/>
            <person name="Hladun S.L."/>
            <person name="Hogan J.R."/>
            <person name="Hong Y.S."/>
            <person name="Hoover J."/>
            <person name="Jaillon O."/>
            <person name="Ke Z."/>
            <person name="Kodira C."/>
            <person name="Kokoza E."/>
            <person name="Koutsos A."/>
            <person name="Letunic I."/>
            <person name="Levitsky A."/>
            <person name="Liang Y."/>
            <person name="Lin J.J."/>
            <person name="Lobo N.F."/>
            <person name="Lopez J.R."/>
            <person name="Malek J.A."/>
            <person name="McIntosh T.C."/>
            <person name="Meister S."/>
            <person name="Miller J."/>
            <person name="Mobarry C."/>
            <person name="Mongin E."/>
            <person name="Murphy S.D."/>
            <person name="O'Brochta D.A."/>
            <person name="Pfannkoch C."/>
            <person name="Qi R."/>
            <person name="Regier M.A."/>
            <person name="Remington K."/>
            <person name="Shao H."/>
            <person name="Sharakhova M.V."/>
            <person name="Sitter C.D."/>
            <person name="Shetty J."/>
            <person name="Smith T.J."/>
            <person name="Strong R."/>
            <person name="Sun J."/>
            <person name="Thomasova D."/>
            <person name="Ton L.Q."/>
            <person name="Topalis P."/>
            <person name="Tu Z."/>
            <person name="Unger M.F."/>
            <person name="Walenz B."/>
            <person name="Wang A."/>
            <person name="Wang J."/>
            <person name="Wang M."/>
            <person name="Wang X."/>
            <person name="Woodford K.J."/>
            <person name="Wortman J.R."/>
            <person name="Wu M."/>
            <person name="Yao A."/>
            <person name="Zdobnov E.M."/>
            <person name="Zhang H."/>
            <person name="Zhao Q."/>
            <person name="Zhao S."/>
            <person name="Zhu S.C."/>
            <person name="Zhimulev I."/>
            <person name="Coluzzi M."/>
            <person name="della Torre A."/>
            <person name="Roth C.W."/>
            <person name="Louis C."/>
            <person name="Kalush F."/>
            <person name="Mural R.J."/>
            <person name="Myers E.W."/>
            <person name="Adams M.D."/>
            <person name="Smith H.O."/>
            <person name="Broder S."/>
            <person name="Gardner M.J."/>
            <person name="Fraser C.M."/>
            <person name="Birney E."/>
            <person name="Bork P."/>
            <person name="Brey P.T."/>
            <person name="Venter J.C."/>
            <person name="Weissenbach J."/>
            <person name="Kafatos F.C."/>
            <person name="Collins F.H."/>
            <person name="Hoffman S.L."/>
        </authorList>
    </citation>
    <scope>NUCLEOTIDE SEQUENCE [LARGE SCALE GENOMIC DNA]</scope>
    <source>
        <strain evidence="6">PEST</strain>
    </source>
</reference>
<comment type="caution">
    <text evidence="6">The sequence shown here is derived from an EMBL/GenBank/DDBJ whole genome shotgun (WGS) entry which is preliminary data.</text>
</comment>
<feature type="region of interest" description="Disordered" evidence="4">
    <location>
        <begin position="731"/>
        <end position="940"/>
    </location>
</feature>
<feature type="compositionally biased region" description="Low complexity" evidence="4">
    <location>
        <begin position="783"/>
        <end position="798"/>
    </location>
</feature>
<dbReference type="GO" id="GO:0016020">
    <property type="term" value="C:membrane"/>
    <property type="evidence" value="ECO:0007669"/>
    <property type="project" value="UniProtKB-SubCell"/>
</dbReference>
<accession>A7US20</accession>
<dbReference type="EMBL" id="AAAB01008810">
    <property type="protein sequence ID" value="EDO64490.2"/>
    <property type="molecule type" value="Genomic_DNA"/>
</dbReference>
<dbReference type="SUPFAM" id="SSF49562">
    <property type="entry name" value="C2 domain (Calcium/lipid-binding domain, CaLB)"/>
    <property type="match status" value="2"/>
</dbReference>
<feature type="compositionally biased region" description="Polar residues" evidence="4">
    <location>
        <begin position="250"/>
        <end position="262"/>
    </location>
</feature>
<evidence type="ECO:0000313" key="6">
    <source>
        <dbReference type="EMBL" id="EDO64490.2"/>
    </source>
</evidence>
<dbReference type="VEuPathDB" id="VectorBase:AGAP005288"/>
<evidence type="ECO:0000259" key="5">
    <source>
        <dbReference type="PROSITE" id="PS50004"/>
    </source>
</evidence>
<dbReference type="FunFam" id="2.60.40.150:FF:000310">
    <property type="entry name" value="AGAP005288-PA"/>
    <property type="match status" value="1"/>
</dbReference>
<organism evidence="6">
    <name type="scientific">Anopheles gambiae</name>
    <name type="common">African malaria mosquito</name>
    <dbReference type="NCBI Taxonomy" id="7165"/>
    <lineage>
        <taxon>Eukaryota</taxon>
        <taxon>Metazoa</taxon>
        <taxon>Ecdysozoa</taxon>
        <taxon>Arthropoda</taxon>
        <taxon>Hexapoda</taxon>
        <taxon>Insecta</taxon>
        <taxon>Pterygota</taxon>
        <taxon>Neoptera</taxon>
        <taxon>Endopterygota</taxon>
        <taxon>Diptera</taxon>
        <taxon>Nematocera</taxon>
        <taxon>Culicoidea</taxon>
        <taxon>Culicidae</taxon>
        <taxon>Anophelinae</taxon>
        <taxon>Anopheles</taxon>
    </lineage>
</organism>
<sequence>MAKKRYLGPERPSQLADESDWMSDYADSNLKRRSSISKDYLPAGATTSATTDWLRKSIRRSWTISKDDNGATRDPDVQPYPNPHLPRKQSQSSYPSLVKHPYFNPLSMADEDEYGEEEEAMAAAEEHMGGNHRPSAALRRAMPPRQSTLPNPDGGAIYYGSNNNLMPPGAASVSPKQQLSPSPQYGTSPYHTDNEADNETGSDHRSPLAARYKIRRQSTLPCKPNEMQLEGGSGVGGGGPLHGSGPKIMMSSSPNSRTNLYSKSPERDGLDTIMSKQQQQQRFPPFPLQSQQQQQQQQGPPPVGQQRQLPTSPNRLVFNKSPDSGTESGPGASESAGTSPHQVGPGGRGGARPGSYQMTRQATLPNPEQHMKLLPTSPPKKQLSPHSIKRSPDFARQNTLPAGAMAPAQQQQPVAPGGPQSAPVLLPMALAAASSCSSLVGTDGTGTGGAPAGVTMNSLSVHQHGPKFMPISPRQKASFLFPQPAAPAPRPFHSQQHFPTHLNTSPSASTVSSGVVGGAAIGGGGPIAGVSHSSSTSLASAVASKMIKVRSHSNEEYTMAPAARAPPALLGMGTVSEGRRMLPEIPTGGGGPGGSRSPRLVRQEHVRDELMIGGAGHSVAGHGPHTADKRTTTSSSSSSSPKQKTFAEAKQTMAAAEDGTMMMGYELYGGGPAAAAAASSGYDEFYDEDQEFSLGPIETVGYQDGEEAARGGNEAFMLMQNQQQQRLPFVPNDSSPDSVGGTPGVSYGMANRKDRLRSRRKSRDVYDHQDELGGGGTSAMIDGVDSAVGGGPAVAAHVSEPTKRKPETMRSISEEAPAAKPPKPITRRSLSHPEKDTQVYNSKKLDSSKIPSPKPLTELQDRQHKPSSAIGSSTSPRRKNIKSFDCGTITSKASNLQPGSYGAQQYQTPDTGAGSGGPSSVSPGIVTESSCSSNNTRTSGYGGSATTLAGNVPGGGGGLAGTGGGAIGGFQSFGQRKISAFQQILQRQRLQKRDSKSLDIVASKLMEEKYGSRGQDVDVSKSLDDGIFSESAGHQSDDNSSDEHINLTYKPPSSVRMVLILSGDGYDRQGDGTASNGMQHKGGSIVSSPVGSAGGASDNWPSQSDEDIDRLVALHQNRASLSSLGVRSDSMASVYSGAGEGRYGTVTVRGQIEFGMQYNYKQGALEIHVKQCKDLAAVDTKRNRSDPYVKVYLLPDKSKSGKRKTKVKKHTLNPVFDEVLRFHMSLNSLQTRTIWITVWHSDMFGRNDFLGEVMMGLQDKVFDNPQPQWYQLQERSEPFEDLSAYKGDIIVGLKYVSADADGGGIMGAGSGVIGGSGGSTSSGFGTLNLRKFSTRSLTSNSSSTLSGHSKGALHVLVKEAKHLQPIKSNGTCDAFCKSYLLPDKNRSSKQKTPVIKRTNSPVWNYTFVYEDVSLAELSERALELTIWDHDRLASNEFLGGVRFSLGNGKHNGRAVEWMDSTGKELSLWQNMINRPNFWVEGALVLRPSLENAKFST</sequence>
<gene>
    <name evidence="6" type="ORF">AgaP_AGAP005288</name>
</gene>
<dbReference type="HOGENOM" id="CLU_256010_0_0_1"/>
<feature type="compositionally biased region" description="Low complexity" evidence="4">
    <location>
        <begin position="1082"/>
        <end position="1097"/>
    </location>
</feature>
<dbReference type="Pfam" id="PF00168">
    <property type="entry name" value="C2"/>
    <property type="match status" value="2"/>
</dbReference>
<feature type="compositionally biased region" description="Polar residues" evidence="4">
    <location>
        <begin position="927"/>
        <end position="940"/>
    </location>
</feature>
<feature type="domain" description="C2" evidence="5">
    <location>
        <begin position="1148"/>
        <end position="1270"/>
    </location>
</feature>
<feature type="compositionally biased region" description="Basic and acidic residues" evidence="4">
    <location>
        <begin position="65"/>
        <end position="76"/>
    </location>
</feature>
<dbReference type="SMART" id="SM00239">
    <property type="entry name" value="C2"/>
    <property type="match status" value="2"/>
</dbReference>
<dbReference type="FunFam" id="2.60.40.150:FF:000006">
    <property type="entry name" value="Synaptotagmin-like 5, isoform CRA_a"/>
    <property type="match status" value="1"/>
</dbReference>
<protein>
    <submittedName>
        <fullName evidence="6">AGAP005288-PB</fullName>
    </submittedName>
</protein>
<feature type="compositionally biased region" description="Acidic residues" evidence="4">
    <location>
        <begin position="109"/>
        <end position="120"/>
    </location>
</feature>
<feature type="compositionally biased region" description="Low complexity" evidence="4">
    <location>
        <begin position="277"/>
        <end position="310"/>
    </location>
</feature>
<feature type="compositionally biased region" description="Polar residues" evidence="4">
    <location>
        <begin position="356"/>
        <end position="366"/>
    </location>
</feature>
<dbReference type="InterPro" id="IPR001565">
    <property type="entry name" value="Synaptotagmin"/>
</dbReference>
<evidence type="ECO:0000256" key="1">
    <source>
        <dbReference type="ARBA" id="ARBA00004370"/>
    </source>
</evidence>
<feature type="region of interest" description="Disordered" evidence="4">
    <location>
        <begin position="64"/>
        <end position="394"/>
    </location>
</feature>
<dbReference type="PROSITE" id="PS50004">
    <property type="entry name" value="C2"/>
    <property type="match status" value="2"/>
</dbReference>
<evidence type="ECO:0000256" key="4">
    <source>
        <dbReference type="SAM" id="MobiDB-lite"/>
    </source>
</evidence>
<evidence type="ECO:0000256" key="3">
    <source>
        <dbReference type="ARBA" id="ARBA00023136"/>
    </source>
</evidence>
<feature type="domain" description="C2" evidence="5">
    <location>
        <begin position="1333"/>
        <end position="1458"/>
    </location>
</feature>
<reference evidence="6" key="3">
    <citation type="journal article" date="2004" name="Trends Parasitol.">
        <title>The Anopheles gambiae genome: an update.</title>
        <authorList>
            <person name="Mongin E."/>
            <person name="Louis C."/>
            <person name="Holt R.A."/>
            <person name="Birney E."/>
            <person name="Collins F.H."/>
        </authorList>
    </citation>
    <scope>NUCLEOTIDE SEQUENCE</scope>
    <source>
        <strain evidence="6">PEST</strain>
    </source>
</reference>
<dbReference type="PANTHER" id="PTHR45716:SF2">
    <property type="entry name" value="BITESIZE, ISOFORM I"/>
    <property type="match status" value="1"/>
</dbReference>
<feature type="compositionally biased region" description="Polar residues" evidence="4">
    <location>
        <begin position="174"/>
        <end position="191"/>
    </location>
</feature>
<dbReference type="CDD" id="cd04020">
    <property type="entry name" value="C2B_SLP_1-2-3-4"/>
    <property type="match status" value="1"/>
</dbReference>
<dbReference type="InterPro" id="IPR035892">
    <property type="entry name" value="C2_domain_sf"/>
</dbReference>